<keyword evidence="4" id="KW-1185">Reference proteome</keyword>
<dbReference type="AlphaFoldDB" id="A0A9W5Y896"/>
<name>A0A9W5Y896_9FIRM</name>
<reference evidence="3" key="1">
    <citation type="submission" date="2022-06" db="EMBL/GenBank/DDBJ databases">
        <title>Vallitalea longa sp. nov., an anaerobic bacterium isolated from marine sediment.</title>
        <authorList>
            <person name="Hirano S."/>
            <person name="Terahara T."/>
            <person name="Mori K."/>
            <person name="Hamada M."/>
            <person name="Matsumoto R."/>
            <person name="Kobayashi T."/>
        </authorList>
    </citation>
    <scope>NUCLEOTIDE SEQUENCE</scope>
    <source>
        <strain evidence="3">SH18-1</strain>
    </source>
</reference>
<evidence type="ECO:0000259" key="2">
    <source>
        <dbReference type="Pfam" id="PF07853"/>
    </source>
</evidence>
<dbReference type="Pfam" id="PF07853">
    <property type="entry name" value="DUF1648"/>
    <property type="match status" value="1"/>
</dbReference>
<sequence length="108" mass="12409">MKRIDWKALLITSIICMLPILLGVVYYQAVPEQVAIHFDAYNNPNSWMDKNIVLFVFPVVLGLVQAICCIVNDINKKKKEYKPKVEYIYKSILPVISIFVYSITLATL</sequence>
<dbReference type="InterPro" id="IPR012867">
    <property type="entry name" value="DUF1648"/>
</dbReference>
<feature type="transmembrane region" description="Helical" evidence="1">
    <location>
        <begin position="52"/>
        <end position="75"/>
    </location>
</feature>
<protein>
    <recommendedName>
        <fullName evidence="2">DUF1648 domain-containing protein</fullName>
    </recommendedName>
</protein>
<dbReference type="Proteomes" id="UP001144256">
    <property type="component" value="Unassembled WGS sequence"/>
</dbReference>
<keyword evidence="1" id="KW-0472">Membrane</keyword>
<accession>A0A9W5Y896</accession>
<keyword evidence="1" id="KW-1133">Transmembrane helix</keyword>
<feature type="domain" description="DUF1648" evidence="2">
    <location>
        <begin position="14"/>
        <end position="61"/>
    </location>
</feature>
<evidence type="ECO:0000313" key="3">
    <source>
        <dbReference type="EMBL" id="GKX27656.1"/>
    </source>
</evidence>
<gene>
    <name evidence="3" type="ORF">SH1V18_01360</name>
</gene>
<evidence type="ECO:0000256" key="1">
    <source>
        <dbReference type="SAM" id="Phobius"/>
    </source>
</evidence>
<feature type="transmembrane region" description="Helical" evidence="1">
    <location>
        <begin position="87"/>
        <end position="106"/>
    </location>
</feature>
<proteinExistence type="predicted"/>
<evidence type="ECO:0000313" key="4">
    <source>
        <dbReference type="Proteomes" id="UP001144256"/>
    </source>
</evidence>
<dbReference type="EMBL" id="BRLB01000001">
    <property type="protein sequence ID" value="GKX27656.1"/>
    <property type="molecule type" value="Genomic_DNA"/>
</dbReference>
<comment type="caution">
    <text evidence="3">The sequence shown here is derived from an EMBL/GenBank/DDBJ whole genome shotgun (WGS) entry which is preliminary data.</text>
</comment>
<dbReference type="RefSeq" id="WP_281811161.1">
    <property type="nucleotide sequence ID" value="NZ_BRLB01000001.1"/>
</dbReference>
<organism evidence="3 4">
    <name type="scientific">Vallitalea longa</name>
    <dbReference type="NCBI Taxonomy" id="2936439"/>
    <lineage>
        <taxon>Bacteria</taxon>
        <taxon>Bacillati</taxon>
        <taxon>Bacillota</taxon>
        <taxon>Clostridia</taxon>
        <taxon>Lachnospirales</taxon>
        <taxon>Vallitaleaceae</taxon>
        <taxon>Vallitalea</taxon>
    </lineage>
</organism>
<keyword evidence="1" id="KW-0812">Transmembrane</keyword>
<feature type="transmembrane region" description="Helical" evidence="1">
    <location>
        <begin position="9"/>
        <end position="29"/>
    </location>
</feature>